<keyword evidence="2" id="KW-1185">Reference proteome</keyword>
<dbReference type="EMBL" id="JAEFBJ010000006">
    <property type="protein sequence ID" value="KAG7599330.1"/>
    <property type="molecule type" value="Genomic_DNA"/>
</dbReference>
<dbReference type="AlphaFoldDB" id="A0A8T2CME9"/>
<proteinExistence type="predicted"/>
<name>A0A8T2CME9_ARASU</name>
<evidence type="ECO:0000313" key="2">
    <source>
        <dbReference type="Proteomes" id="UP000694251"/>
    </source>
</evidence>
<comment type="caution">
    <text evidence="1">The sequence shown here is derived from an EMBL/GenBank/DDBJ whole genome shotgun (WGS) entry which is preliminary data.</text>
</comment>
<accession>A0A8T2CME9</accession>
<protein>
    <submittedName>
        <fullName evidence="1">Uncharacterized protein</fullName>
    </submittedName>
</protein>
<organism evidence="1 2">
    <name type="scientific">Arabidopsis suecica</name>
    <name type="common">Swedish thale-cress</name>
    <name type="synonym">Cardaminopsis suecica</name>
    <dbReference type="NCBI Taxonomy" id="45249"/>
    <lineage>
        <taxon>Eukaryota</taxon>
        <taxon>Viridiplantae</taxon>
        <taxon>Streptophyta</taxon>
        <taxon>Embryophyta</taxon>
        <taxon>Tracheophyta</taxon>
        <taxon>Spermatophyta</taxon>
        <taxon>Magnoliopsida</taxon>
        <taxon>eudicotyledons</taxon>
        <taxon>Gunneridae</taxon>
        <taxon>Pentapetalae</taxon>
        <taxon>rosids</taxon>
        <taxon>malvids</taxon>
        <taxon>Brassicales</taxon>
        <taxon>Brassicaceae</taxon>
        <taxon>Camelineae</taxon>
        <taxon>Arabidopsis</taxon>
    </lineage>
</organism>
<sequence length="119" mass="14088">MAYTRLDNFFFSRWFQSIGDFQLIPRRASSLHQASSVHQAPLFIKLKHRWHRRPQASFPKKHNLSHSTRTSTLAILFYVDHRPVELVKLKAQTKQIMGEKKKKMTMKLVLTCSLFLYTI</sequence>
<gene>
    <name evidence="1" type="ORF">ISN44_As06g035150</name>
</gene>
<dbReference type="Proteomes" id="UP000694251">
    <property type="component" value="Chromosome 6"/>
</dbReference>
<evidence type="ECO:0000313" key="1">
    <source>
        <dbReference type="EMBL" id="KAG7599330.1"/>
    </source>
</evidence>
<reference evidence="1 2" key="1">
    <citation type="submission" date="2020-12" db="EMBL/GenBank/DDBJ databases">
        <title>Concerted genomic and epigenomic changes stabilize Arabidopsis allopolyploids.</title>
        <authorList>
            <person name="Chen Z."/>
        </authorList>
    </citation>
    <scope>NUCLEOTIDE SEQUENCE [LARGE SCALE GENOMIC DNA]</scope>
    <source>
        <strain evidence="1">As9502</strain>
        <tissue evidence="1">Leaf</tissue>
    </source>
</reference>